<evidence type="ECO:0000313" key="2">
    <source>
        <dbReference type="Proteomes" id="UP000238634"/>
    </source>
</evidence>
<dbReference type="EMBL" id="PVWG01000017">
    <property type="protein sequence ID" value="PSB18438.1"/>
    <property type="molecule type" value="Genomic_DNA"/>
</dbReference>
<name>A0A2T1DD79_9CYAN</name>
<protein>
    <submittedName>
        <fullName evidence="1">Uncharacterized protein</fullName>
    </submittedName>
</protein>
<comment type="caution">
    <text evidence="1">The sequence shown here is derived from an EMBL/GenBank/DDBJ whole genome shotgun (WGS) entry which is preliminary data.</text>
</comment>
<dbReference type="OrthoDB" id="491823at2"/>
<proteinExistence type="predicted"/>
<reference evidence="1 2" key="1">
    <citation type="submission" date="2018-02" db="EMBL/GenBank/DDBJ databases">
        <authorList>
            <person name="Cohen D.B."/>
            <person name="Kent A.D."/>
        </authorList>
    </citation>
    <scope>NUCLEOTIDE SEQUENCE [LARGE SCALE GENOMIC DNA]</scope>
    <source>
        <strain evidence="1 2">ULC007</strain>
    </source>
</reference>
<reference evidence="1 2" key="2">
    <citation type="submission" date="2018-03" db="EMBL/GenBank/DDBJ databases">
        <title>The ancient ancestry and fast evolution of plastids.</title>
        <authorList>
            <person name="Moore K.R."/>
            <person name="Magnabosco C."/>
            <person name="Momper L."/>
            <person name="Gold D.A."/>
            <person name="Bosak T."/>
            <person name="Fournier G.P."/>
        </authorList>
    </citation>
    <scope>NUCLEOTIDE SEQUENCE [LARGE SCALE GENOMIC DNA]</scope>
    <source>
        <strain evidence="1 2">ULC007</strain>
    </source>
</reference>
<evidence type="ECO:0000313" key="1">
    <source>
        <dbReference type="EMBL" id="PSB18438.1"/>
    </source>
</evidence>
<dbReference type="RefSeq" id="WP_083582989.1">
    <property type="nucleotide sequence ID" value="NZ_MPPI01000018.1"/>
</dbReference>
<dbReference type="STRING" id="1920490.GCA_001895925_05084"/>
<sequence length="225" mass="24664">MWNLLSEISISTQWDWTPPTTGEWFRFEFEFLQEVKVDIVQGDGLALYGVPIRVTTNNPQVLYFKRPPFGLTDQCIAVRTGDRAYRTYSLGWKIKIFVTNDEPESEHPVDFSTQQAQILNLLEELMPLARSNPAAVVSTAATSTPVTAAITNTVLSAANPNRKGLIFYSAASGTLYVNLGETASLTDYSFNLGAGDYQELPFGYVGAVSGIWDAAGGSVFVTELS</sequence>
<keyword evidence="2" id="KW-1185">Reference proteome</keyword>
<dbReference type="AlphaFoldDB" id="A0A2T1DD79"/>
<dbReference type="Proteomes" id="UP000238634">
    <property type="component" value="Unassembled WGS sequence"/>
</dbReference>
<organism evidence="1 2">
    <name type="scientific">Phormidesmis priestleyi ULC007</name>
    <dbReference type="NCBI Taxonomy" id="1920490"/>
    <lineage>
        <taxon>Bacteria</taxon>
        <taxon>Bacillati</taxon>
        <taxon>Cyanobacteriota</taxon>
        <taxon>Cyanophyceae</taxon>
        <taxon>Leptolyngbyales</taxon>
        <taxon>Leptolyngbyaceae</taxon>
        <taxon>Phormidesmis</taxon>
    </lineage>
</organism>
<accession>A0A2T1DD79</accession>
<gene>
    <name evidence="1" type="ORF">C7B65_15195</name>
</gene>